<evidence type="ECO:0000313" key="1">
    <source>
        <dbReference type="EMBL" id="RQT22355.1"/>
    </source>
</evidence>
<dbReference type="Pfam" id="PF11964">
    <property type="entry name" value="SpoIIAA-like"/>
    <property type="match status" value="1"/>
</dbReference>
<organism evidence="1 2">
    <name type="scientific">Burkholderia contaminans</name>
    <dbReference type="NCBI Taxonomy" id="488447"/>
    <lineage>
        <taxon>Bacteria</taxon>
        <taxon>Pseudomonadati</taxon>
        <taxon>Pseudomonadota</taxon>
        <taxon>Betaproteobacteria</taxon>
        <taxon>Burkholderiales</taxon>
        <taxon>Burkholderiaceae</taxon>
        <taxon>Burkholderia</taxon>
        <taxon>Burkholderia cepacia complex</taxon>
    </lineage>
</organism>
<dbReference type="SUPFAM" id="SSF52091">
    <property type="entry name" value="SpoIIaa-like"/>
    <property type="match status" value="1"/>
</dbReference>
<dbReference type="InterPro" id="IPR021866">
    <property type="entry name" value="SpoIIAA-like"/>
</dbReference>
<dbReference type="InterPro" id="IPR036513">
    <property type="entry name" value="STAS_dom_sf"/>
</dbReference>
<comment type="caution">
    <text evidence="1">The sequence shown here is derived from an EMBL/GenBank/DDBJ whole genome shotgun (WGS) entry which is preliminary data.</text>
</comment>
<dbReference type="Proteomes" id="UP000269271">
    <property type="component" value="Unassembled WGS sequence"/>
</dbReference>
<proteinExistence type="predicted"/>
<gene>
    <name evidence="1" type="ORF">DF037_27755</name>
</gene>
<dbReference type="AlphaFoldDB" id="A0A3N8QFD2"/>
<dbReference type="InterPro" id="IPR038396">
    <property type="entry name" value="SpoIIAA-like_sf"/>
</dbReference>
<dbReference type="EMBL" id="QTQX01000021">
    <property type="protein sequence ID" value="RQT22355.1"/>
    <property type="molecule type" value="Genomic_DNA"/>
</dbReference>
<protein>
    <submittedName>
        <fullName evidence="1">STAS/SEC14 domain-containing protein</fullName>
    </submittedName>
</protein>
<dbReference type="Gene3D" id="3.40.50.10600">
    <property type="entry name" value="SpoIIaa-like domains"/>
    <property type="match status" value="1"/>
</dbReference>
<accession>A0A3N8QFD2</accession>
<evidence type="ECO:0000313" key="2">
    <source>
        <dbReference type="Proteomes" id="UP000269271"/>
    </source>
</evidence>
<reference evidence="1 2" key="1">
    <citation type="submission" date="2018-08" db="EMBL/GenBank/DDBJ databases">
        <title>Comparative analysis of Burkholderia isolates from Puerto Rico.</title>
        <authorList>
            <person name="Hall C."/>
            <person name="Sahl J."/>
            <person name="Wagner D."/>
        </authorList>
    </citation>
    <scope>NUCLEOTIDE SEQUENCE [LARGE SCALE GENOMIC DNA]</scope>
    <source>
        <strain evidence="1 2">Bp9001</strain>
    </source>
</reference>
<name>A0A3N8QFD2_9BURK</name>
<dbReference type="RefSeq" id="WP_124619159.1">
    <property type="nucleotide sequence ID" value="NZ_CABVQR010000007.1"/>
</dbReference>
<sequence length="124" mass="14077">MIEILNEMPPGVVGFVAKGQVTRKDYEDILIPKMREILADHRKVRCYYELGSDFSGMDPGAAWEDFKLGVQHITQWERIAVVTDVEWVRFALAAFRFVIPGEVRVFANSDSMAARAWIIDSLSA</sequence>